<keyword evidence="2" id="KW-1185">Reference proteome</keyword>
<dbReference type="HOGENOM" id="CLU_1678108_0_0_1"/>
<name>A0A0C3CLY1_HEBCY</name>
<evidence type="ECO:0000313" key="1">
    <source>
        <dbReference type="EMBL" id="KIM49700.1"/>
    </source>
</evidence>
<accession>A0A0C3CLY1</accession>
<dbReference type="EMBL" id="KN831768">
    <property type="protein sequence ID" value="KIM49700.1"/>
    <property type="molecule type" value="Genomic_DNA"/>
</dbReference>
<evidence type="ECO:0000313" key="2">
    <source>
        <dbReference type="Proteomes" id="UP000053424"/>
    </source>
</evidence>
<reference evidence="1 2" key="1">
    <citation type="submission" date="2014-04" db="EMBL/GenBank/DDBJ databases">
        <authorList>
            <consortium name="DOE Joint Genome Institute"/>
            <person name="Kuo A."/>
            <person name="Gay G."/>
            <person name="Dore J."/>
            <person name="Kohler A."/>
            <person name="Nagy L.G."/>
            <person name="Floudas D."/>
            <person name="Copeland A."/>
            <person name="Barry K.W."/>
            <person name="Cichocki N."/>
            <person name="Veneault-Fourrey C."/>
            <person name="LaButti K."/>
            <person name="Lindquist E.A."/>
            <person name="Lipzen A."/>
            <person name="Lundell T."/>
            <person name="Morin E."/>
            <person name="Murat C."/>
            <person name="Sun H."/>
            <person name="Tunlid A."/>
            <person name="Henrissat B."/>
            <person name="Grigoriev I.V."/>
            <person name="Hibbett D.S."/>
            <person name="Martin F."/>
            <person name="Nordberg H.P."/>
            <person name="Cantor M.N."/>
            <person name="Hua S.X."/>
        </authorList>
    </citation>
    <scope>NUCLEOTIDE SEQUENCE [LARGE SCALE GENOMIC DNA]</scope>
    <source>
        <strain evidence="2">h7</strain>
    </source>
</reference>
<protein>
    <submittedName>
        <fullName evidence="1">Uncharacterized protein</fullName>
    </submittedName>
</protein>
<organism evidence="1 2">
    <name type="scientific">Hebeloma cylindrosporum</name>
    <dbReference type="NCBI Taxonomy" id="76867"/>
    <lineage>
        <taxon>Eukaryota</taxon>
        <taxon>Fungi</taxon>
        <taxon>Dikarya</taxon>
        <taxon>Basidiomycota</taxon>
        <taxon>Agaricomycotina</taxon>
        <taxon>Agaricomycetes</taxon>
        <taxon>Agaricomycetidae</taxon>
        <taxon>Agaricales</taxon>
        <taxon>Agaricineae</taxon>
        <taxon>Hymenogastraceae</taxon>
        <taxon>Hebeloma</taxon>
    </lineage>
</organism>
<reference evidence="2" key="2">
    <citation type="submission" date="2015-01" db="EMBL/GenBank/DDBJ databases">
        <title>Evolutionary Origins and Diversification of the Mycorrhizal Mutualists.</title>
        <authorList>
            <consortium name="DOE Joint Genome Institute"/>
            <consortium name="Mycorrhizal Genomics Consortium"/>
            <person name="Kohler A."/>
            <person name="Kuo A."/>
            <person name="Nagy L.G."/>
            <person name="Floudas D."/>
            <person name="Copeland A."/>
            <person name="Barry K.W."/>
            <person name="Cichocki N."/>
            <person name="Veneault-Fourrey C."/>
            <person name="LaButti K."/>
            <person name="Lindquist E.A."/>
            <person name="Lipzen A."/>
            <person name="Lundell T."/>
            <person name="Morin E."/>
            <person name="Murat C."/>
            <person name="Riley R."/>
            <person name="Ohm R."/>
            <person name="Sun H."/>
            <person name="Tunlid A."/>
            <person name="Henrissat B."/>
            <person name="Grigoriev I.V."/>
            <person name="Hibbett D.S."/>
            <person name="Martin F."/>
        </authorList>
    </citation>
    <scope>NUCLEOTIDE SEQUENCE [LARGE SCALE GENOMIC DNA]</scope>
    <source>
        <strain evidence="2">h7</strain>
    </source>
</reference>
<sequence length="157" mass="17855">MWQQQEVAVHAERILGSQSSCKFRGRCSFRVTSWTGQAGSQAVFFRSMPCRHSHSYKYESTKDPASFTLKLFRHLQFSLPYNSTKPHILFLGHPNHALFHVCGLSWAMTLSHIHLPSISSVLTSERVFLPGHYRSTRLDMGAAETKSLPNPDFLMVC</sequence>
<dbReference type="Proteomes" id="UP000053424">
    <property type="component" value="Unassembled WGS sequence"/>
</dbReference>
<dbReference type="AlphaFoldDB" id="A0A0C3CLY1"/>
<proteinExistence type="predicted"/>
<gene>
    <name evidence="1" type="ORF">M413DRAFT_114485</name>
</gene>